<feature type="compositionally biased region" description="Basic and acidic residues" evidence="4">
    <location>
        <begin position="16"/>
        <end position="29"/>
    </location>
</feature>
<name>A0A6N8LVJ1_9SPHN</name>
<keyword evidence="3" id="KW-0998">Cell outer membrane</keyword>
<dbReference type="SUPFAM" id="SSF56935">
    <property type="entry name" value="Porins"/>
    <property type="match status" value="1"/>
</dbReference>
<keyword evidence="6" id="KW-0675">Receptor</keyword>
<comment type="caution">
    <text evidence="6">The sequence shown here is derived from an EMBL/GenBank/DDBJ whole genome shotgun (WGS) entry which is preliminary data.</text>
</comment>
<feature type="region of interest" description="Disordered" evidence="4">
    <location>
        <begin position="16"/>
        <end position="45"/>
    </location>
</feature>
<dbReference type="Proteomes" id="UP000436801">
    <property type="component" value="Unassembled WGS sequence"/>
</dbReference>
<dbReference type="PANTHER" id="PTHR47234">
    <property type="match status" value="1"/>
</dbReference>
<dbReference type="InterPro" id="IPR036942">
    <property type="entry name" value="Beta-barrel_TonB_sf"/>
</dbReference>
<dbReference type="PANTHER" id="PTHR47234:SF3">
    <property type="entry name" value="SECRETIN_TONB SHORT N-TERMINAL DOMAIN-CONTAINING PROTEIN"/>
    <property type="match status" value="1"/>
</dbReference>
<proteinExistence type="predicted"/>
<keyword evidence="2" id="KW-0472">Membrane</keyword>
<dbReference type="InterPro" id="IPR000531">
    <property type="entry name" value="Beta-barrel_TonB"/>
</dbReference>
<dbReference type="GO" id="GO:0009279">
    <property type="term" value="C:cell outer membrane"/>
    <property type="evidence" value="ECO:0007669"/>
    <property type="project" value="UniProtKB-SubCell"/>
</dbReference>
<comment type="subcellular location">
    <subcellularLocation>
        <location evidence="1">Cell outer membrane</location>
    </subcellularLocation>
</comment>
<organism evidence="6 7">
    <name type="scientific">Sphingomonas carotinifaciens</name>
    <dbReference type="NCBI Taxonomy" id="1166323"/>
    <lineage>
        <taxon>Bacteria</taxon>
        <taxon>Pseudomonadati</taxon>
        <taxon>Pseudomonadota</taxon>
        <taxon>Alphaproteobacteria</taxon>
        <taxon>Sphingomonadales</taxon>
        <taxon>Sphingomonadaceae</taxon>
        <taxon>Sphingomonas</taxon>
    </lineage>
</organism>
<dbReference type="EMBL" id="WSUT01000005">
    <property type="protein sequence ID" value="MWC45020.1"/>
    <property type="molecule type" value="Genomic_DNA"/>
</dbReference>
<evidence type="ECO:0000313" key="6">
    <source>
        <dbReference type="EMBL" id="MWC45020.1"/>
    </source>
</evidence>
<evidence type="ECO:0000259" key="5">
    <source>
        <dbReference type="Pfam" id="PF00593"/>
    </source>
</evidence>
<evidence type="ECO:0000313" key="7">
    <source>
        <dbReference type="Proteomes" id="UP000436801"/>
    </source>
</evidence>
<dbReference type="RefSeq" id="WP_149682463.1">
    <property type="nucleotide sequence ID" value="NZ_FNBI01000004.1"/>
</dbReference>
<evidence type="ECO:0000256" key="4">
    <source>
        <dbReference type="SAM" id="MobiDB-lite"/>
    </source>
</evidence>
<gene>
    <name evidence="6" type="ORF">GQR91_15460</name>
</gene>
<dbReference type="AlphaFoldDB" id="A0A6N8LVJ1"/>
<evidence type="ECO:0000256" key="1">
    <source>
        <dbReference type="ARBA" id="ARBA00004442"/>
    </source>
</evidence>
<reference evidence="6 7" key="1">
    <citation type="submission" date="2019-12" db="EMBL/GenBank/DDBJ databases">
        <authorList>
            <person name="Zheng J."/>
        </authorList>
    </citation>
    <scope>NUCLEOTIDE SEQUENCE [LARGE SCALE GENOMIC DNA]</scope>
    <source>
        <strain evidence="6 7">DSM 27347</strain>
    </source>
</reference>
<accession>A0A6N8LVJ1</accession>
<feature type="domain" description="TonB-dependent receptor-like beta-barrel" evidence="5">
    <location>
        <begin position="30"/>
        <end position="85"/>
    </location>
</feature>
<evidence type="ECO:0000256" key="3">
    <source>
        <dbReference type="ARBA" id="ARBA00023237"/>
    </source>
</evidence>
<dbReference type="Gene3D" id="2.40.170.20">
    <property type="entry name" value="TonB-dependent receptor, beta-barrel domain"/>
    <property type="match status" value="1"/>
</dbReference>
<evidence type="ECO:0000256" key="2">
    <source>
        <dbReference type="ARBA" id="ARBA00023136"/>
    </source>
</evidence>
<sequence length="103" mass="11158">MLSRVGASAVGLQRVEYADPERDAGDRAGRSGRQSRGATDLKPEKSQNVSIGAVFEARGFTATLDVYRIKVRDRIAISSTFQNTRLTNFLAANGSPALPRCPF</sequence>
<dbReference type="Pfam" id="PF00593">
    <property type="entry name" value="TonB_dep_Rec_b-barrel"/>
    <property type="match status" value="1"/>
</dbReference>
<protein>
    <submittedName>
        <fullName evidence="6">TonB-dependent receptor</fullName>
    </submittedName>
</protein>